<feature type="signal peptide" evidence="2">
    <location>
        <begin position="1"/>
        <end position="28"/>
    </location>
</feature>
<dbReference type="EMBL" id="BAABFX010000028">
    <property type="protein sequence ID" value="GAA4397325.1"/>
    <property type="molecule type" value="Genomic_DNA"/>
</dbReference>
<dbReference type="PROSITE" id="PS51257">
    <property type="entry name" value="PROKAR_LIPOPROTEIN"/>
    <property type="match status" value="1"/>
</dbReference>
<name>A0ABP8JWZ5_9MICO</name>
<organism evidence="3 4">
    <name type="scientific">Ornithinibacter aureus</name>
    <dbReference type="NCBI Taxonomy" id="622664"/>
    <lineage>
        <taxon>Bacteria</taxon>
        <taxon>Bacillati</taxon>
        <taxon>Actinomycetota</taxon>
        <taxon>Actinomycetes</taxon>
        <taxon>Micrococcales</taxon>
        <taxon>Intrasporangiaceae</taxon>
        <taxon>Ornithinibacter</taxon>
    </lineage>
</organism>
<evidence type="ECO:0000313" key="4">
    <source>
        <dbReference type="Proteomes" id="UP001500390"/>
    </source>
</evidence>
<keyword evidence="4" id="KW-1185">Reference proteome</keyword>
<proteinExistence type="predicted"/>
<evidence type="ECO:0000256" key="2">
    <source>
        <dbReference type="SAM" id="SignalP"/>
    </source>
</evidence>
<comment type="caution">
    <text evidence="3">The sequence shown here is derived from an EMBL/GenBank/DDBJ whole genome shotgun (WGS) entry which is preliminary data.</text>
</comment>
<evidence type="ECO:0000256" key="1">
    <source>
        <dbReference type="SAM" id="MobiDB-lite"/>
    </source>
</evidence>
<dbReference type="Proteomes" id="UP001500390">
    <property type="component" value="Unassembled WGS sequence"/>
</dbReference>
<keyword evidence="2" id="KW-0732">Signal</keyword>
<sequence>MTKHTHRIAVLAVAATLALSACTGGDKAAFDDGASQGQSTSAQQGQSSNDENADASTQSAAAAEINPKDLGKPLATAVVPAVVEGDPDPTMEVALYSLKRDGKTLTGTFSFKVISDTASDTAGSISNYLGGTQWKPYLVDTANLARHHPLGLGSGRAMTDSYGGRFLPGQTFYAYAAFAAPADDVTSVTVNLVDGAPAASKVAIQ</sequence>
<evidence type="ECO:0000313" key="3">
    <source>
        <dbReference type="EMBL" id="GAA4397325.1"/>
    </source>
</evidence>
<feature type="region of interest" description="Disordered" evidence="1">
    <location>
        <begin position="32"/>
        <end position="67"/>
    </location>
</feature>
<gene>
    <name evidence="3" type="ORF">GCM10023153_21100</name>
</gene>
<protein>
    <submittedName>
        <fullName evidence="3">Uncharacterized protein</fullName>
    </submittedName>
</protein>
<dbReference type="RefSeq" id="WP_246196911.1">
    <property type="nucleotide sequence ID" value="NZ_BAABFX010000028.1"/>
</dbReference>
<reference evidence="4" key="1">
    <citation type="journal article" date="2019" name="Int. J. Syst. Evol. Microbiol.">
        <title>The Global Catalogue of Microorganisms (GCM) 10K type strain sequencing project: providing services to taxonomists for standard genome sequencing and annotation.</title>
        <authorList>
            <consortium name="The Broad Institute Genomics Platform"/>
            <consortium name="The Broad Institute Genome Sequencing Center for Infectious Disease"/>
            <person name="Wu L."/>
            <person name="Ma J."/>
        </authorList>
    </citation>
    <scope>NUCLEOTIDE SEQUENCE [LARGE SCALE GENOMIC DNA]</scope>
    <source>
        <strain evidence="4">JCM 17738</strain>
    </source>
</reference>
<feature type="compositionally biased region" description="Low complexity" evidence="1">
    <location>
        <begin position="33"/>
        <end position="63"/>
    </location>
</feature>
<feature type="chain" id="PRO_5046375938" evidence="2">
    <location>
        <begin position="29"/>
        <end position="205"/>
    </location>
</feature>
<accession>A0ABP8JWZ5</accession>